<gene>
    <name evidence="1" type="primary">jg13569</name>
    <name evidence="1" type="ORF">PAEG_LOCUS6364</name>
</gene>
<reference evidence="1" key="1">
    <citation type="submission" date="2022-03" db="EMBL/GenBank/DDBJ databases">
        <authorList>
            <person name="Lindestad O."/>
        </authorList>
    </citation>
    <scope>NUCLEOTIDE SEQUENCE</scope>
</reference>
<sequence length="115" mass="13219">MYSDQLSHRNTLEQARYYTDVPSPRCLVIPKDMYNIKDIILTPSDKLLSNESVNYNVFRSSLIDESKPAECSDAPRRPPAIPKSNHDLQPVAVWRAERTDAPLLLRCKFSRVVMN</sequence>
<proteinExistence type="predicted"/>
<name>A0A8S4QZA6_9NEOP</name>
<dbReference type="Proteomes" id="UP000838756">
    <property type="component" value="Unassembled WGS sequence"/>
</dbReference>
<protein>
    <submittedName>
        <fullName evidence="1">Jg13569 protein</fullName>
    </submittedName>
</protein>
<accession>A0A8S4QZA6</accession>
<organism evidence="1 2">
    <name type="scientific">Pararge aegeria aegeria</name>
    <dbReference type="NCBI Taxonomy" id="348720"/>
    <lineage>
        <taxon>Eukaryota</taxon>
        <taxon>Metazoa</taxon>
        <taxon>Ecdysozoa</taxon>
        <taxon>Arthropoda</taxon>
        <taxon>Hexapoda</taxon>
        <taxon>Insecta</taxon>
        <taxon>Pterygota</taxon>
        <taxon>Neoptera</taxon>
        <taxon>Endopterygota</taxon>
        <taxon>Lepidoptera</taxon>
        <taxon>Glossata</taxon>
        <taxon>Ditrysia</taxon>
        <taxon>Papilionoidea</taxon>
        <taxon>Nymphalidae</taxon>
        <taxon>Satyrinae</taxon>
        <taxon>Satyrini</taxon>
        <taxon>Parargina</taxon>
        <taxon>Pararge</taxon>
    </lineage>
</organism>
<comment type="caution">
    <text evidence="1">The sequence shown here is derived from an EMBL/GenBank/DDBJ whole genome shotgun (WGS) entry which is preliminary data.</text>
</comment>
<dbReference type="EMBL" id="CAKXAJ010019785">
    <property type="protein sequence ID" value="CAH2218564.1"/>
    <property type="molecule type" value="Genomic_DNA"/>
</dbReference>
<evidence type="ECO:0000313" key="1">
    <source>
        <dbReference type="EMBL" id="CAH2218564.1"/>
    </source>
</evidence>
<dbReference type="AlphaFoldDB" id="A0A8S4QZA6"/>
<keyword evidence="2" id="KW-1185">Reference proteome</keyword>
<evidence type="ECO:0000313" key="2">
    <source>
        <dbReference type="Proteomes" id="UP000838756"/>
    </source>
</evidence>